<dbReference type="PANTHER" id="PTHR43041:SF1">
    <property type="entry name" value="METALLO-BETA-LACTAMASE DOMAIN-CONTAINING PROTEIN"/>
    <property type="match status" value="1"/>
</dbReference>
<evidence type="ECO:0000259" key="1">
    <source>
        <dbReference type="SMART" id="SM00849"/>
    </source>
</evidence>
<dbReference type="Pfam" id="PF19583">
    <property type="entry name" value="ODP"/>
    <property type="match status" value="1"/>
</dbReference>
<dbReference type="InterPro" id="IPR001279">
    <property type="entry name" value="Metallo-B-lactamas"/>
</dbReference>
<dbReference type="HOGENOM" id="CLU_066633_0_0_6"/>
<evidence type="ECO:0000313" key="2">
    <source>
        <dbReference type="EMBL" id="ADP96667.1"/>
    </source>
</evidence>
<dbReference type="SMART" id="SM00849">
    <property type="entry name" value="Lactamase_B"/>
    <property type="match status" value="1"/>
</dbReference>
<evidence type="ECO:0000313" key="3">
    <source>
        <dbReference type="Proteomes" id="UP000007077"/>
    </source>
</evidence>
<dbReference type="CDD" id="cd07709">
    <property type="entry name" value="flavodiiron_proteins_MBL-fold"/>
    <property type="match status" value="1"/>
</dbReference>
<dbReference type="Gene3D" id="3.60.15.10">
    <property type="entry name" value="Ribonuclease Z/Hydroxyacylglutathione hydrolase-like"/>
    <property type="match status" value="1"/>
</dbReference>
<reference evidence="3" key="2">
    <citation type="submission" date="2010-02" db="EMBL/GenBank/DDBJ databases">
        <title>Complete genome sequence of Marinobacter adhaerens type strain (HP15).</title>
        <authorList>
            <person name="Gaerdes A.A.M."/>
            <person name="Kaeppel E."/>
            <person name="Shezad A."/>
            <person name="Seebah S."/>
            <person name="Teeling H."/>
            <person name="Yarza P."/>
            <person name="Gloeckner F.O."/>
            <person name="Ullrich M.S."/>
        </authorList>
    </citation>
    <scope>NUCLEOTIDE SEQUENCE [LARGE SCALE GENOMIC DNA]</scope>
    <source>
        <strain evidence="3">DSM 23420 / HP15</strain>
    </source>
</reference>
<dbReference type="Proteomes" id="UP000007077">
    <property type="component" value="Chromosome"/>
</dbReference>
<protein>
    <submittedName>
        <fullName evidence="2">Beta-lactamase domain protein</fullName>
    </submittedName>
</protein>
<sequence>MQYPAIPAGSNCILRETEMAAEPIVLFDNGHHKCLMFDSLVTGEGVQSNQFLIVDGKHEALIDPGGDLTYTPLSVAASRYMNIRDMDYVFASHQDPDIIGAIDRWIVHTRAKIVTSKLWARFLPHLVSSYVTNQLSGSVYDRIVSVPDAGANVKFGESYLQCLPAHFMHSVGNLQFYDPVSKILFSGDLGASMGGEDDHLPVKDFDKHIPSMIGFHRRYIASRKVCQLWANMVRDMDVSMIVPQHGKRFEGPVMVDRFLNWVSDMECGIDLMTQENYRRPVDYV</sequence>
<dbReference type="AlphaFoldDB" id="E4PEW2"/>
<dbReference type="eggNOG" id="COG0426">
    <property type="taxonomic scope" value="Bacteria"/>
</dbReference>
<dbReference type="InterPro" id="IPR036866">
    <property type="entry name" value="RibonucZ/Hydroxyglut_hydro"/>
</dbReference>
<dbReference type="InterPro" id="IPR045761">
    <property type="entry name" value="ODP_dom"/>
</dbReference>
<accession>E4PEW2</accession>
<dbReference type="KEGG" id="mad:HP15_903"/>
<dbReference type="STRING" id="225937.HP15_903"/>
<dbReference type="EMBL" id="CP001978">
    <property type="protein sequence ID" value="ADP96667.1"/>
    <property type="molecule type" value="Genomic_DNA"/>
</dbReference>
<feature type="domain" description="Metallo-beta-lactamase" evidence="1">
    <location>
        <begin position="47"/>
        <end position="245"/>
    </location>
</feature>
<reference evidence="2 3" key="1">
    <citation type="journal article" date="2010" name="Stand. Genomic Sci.">
        <title>Complete genome sequence of Marinobacter adhaerens type strain (HP15), a diatom-interacting marine microorganism.</title>
        <authorList>
            <person name="Gardes A."/>
            <person name="Kaeppel E."/>
            <person name="Shehzad A."/>
            <person name="Seebah S."/>
            <person name="Teeling H."/>
            <person name="Yarza P."/>
            <person name="Glockner F.O."/>
            <person name="Grossart H.P."/>
            <person name="Ullrich M.S."/>
        </authorList>
    </citation>
    <scope>NUCLEOTIDE SEQUENCE [LARGE SCALE GENOMIC DNA]</scope>
    <source>
        <strain evidence="3">DSM 23420 / HP15</strain>
    </source>
</reference>
<dbReference type="SUPFAM" id="SSF56281">
    <property type="entry name" value="Metallo-hydrolase/oxidoreductase"/>
    <property type="match status" value="1"/>
</dbReference>
<organism evidence="2 3">
    <name type="scientific">Marinobacter adhaerens (strain DSM 23420 / HP15)</name>
    <dbReference type="NCBI Taxonomy" id="225937"/>
    <lineage>
        <taxon>Bacteria</taxon>
        <taxon>Pseudomonadati</taxon>
        <taxon>Pseudomonadota</taxon>
        <taxon>Gammaproteobacteria</taxon>
        <taxon>Pseudomonadales</taxon>
        <taxon>Marinobacteraceae</taxon>
        <taxon>Marinobacter</taxon>
    </lineage>
</organism>
<gene>
    <name evidence="2" type="ordered locus">HP15_903</name>
</gene>
<proteinExistence type="predicted"/>
<dbReference type="PATRIC" id="fig|225937.3.peg.914"/>
<dbReference type="PANTHER" id="PTHR43041">
    <property type="entry name" value="HYDROLASE, METALLO-BETA-LACTAMASE SUPERFAMILY"/>
    <property type="match status" value="1"/>
</dbReference>
<name>E4PEW2_MARAH</name>